<keyword evidence="2" id="KW-1185">Reference proteome</keyword>
<proteinExistence type="predicted"/>
<reference evidence="1" key="1">
    <citation type="submission" date="2021-03" db="EMBL/GenBank/DDBJ databases">
        <title>Draft genome sequence of rust myrtle Austropuccinia psidii MF-1, a brazilian biotype.</title>
        <authorList>
            <person name="Quecine M.C."/>
            <person name="Pachon D.M.R."/>
            <person name="Bonatelli M.L."/>
            <person name="Correr F.H."/>
            <person name="Franceschini L.M."/>
            <person name="Leite T.F."/>
            <person name="Margarido G.R.A."/>
            <person name="Almeida C.A."/>
            <person name="Ferrarezi J.A."/>
            <person name="Labate C.A."/>
        </authorList>
    </citation>
    <scope>NUCLEOTIDE SEQUENCE</scope>
    <source>
        <strain evidence="1">MF-1</strain>
    </source>
</reference>
<organism evidence="1 2">
    <name type="scientific">Austropuccinia psidii MF-1</name>
    <dbReference type="NCBI Taxonomy" id="1389203"/>
    <lineage>
        <taxon>Eukaryota</taxon>
        <taxon>Fungi</taxon>
        <taxon>Dikarya</taxon>
        <taxon>Basidiomycota</taxon>
        <taxon>Pucciniomycotina</taxon>
        <taxon>Pucciniomycetes</taxon>
        <taxon>Pucciniales</taxon>
        <taxon>Sphaerophragmiaceae</taxon>
        <taxon>Austropuccinia</taxon>
    </lineage>
</organism>
<dbReference type="AlphaFoldDB" id="A0A9Q3IFJ9"/>
<comment type="caution">
    <text evidence="1">The sequence shown here is derived from an EMBL/GenBank/DDBJ whole genome shotgun (WGS) entry which is preliminary data.</text>
</comment>
<dbReference type="Proteomes" id="UP000765509">
    <property type="component" value="Unassembled WGS sequence"/>
</dbReference>
<accession>A0A9Q3IFJ9</accession>
<evidence type="ECO:0000313" key="2">
    <source>
        <dbReference type="Proteomes" id="UP000765509"/>
    </source>
</evidence>
<gene>
    <name evidence="1" type="ORF">O181_078392</name>
</gene>
<sequence length="99" mass="11376">MKAPNRHILRWEIDIQKYKGNMTIVQKAGNIQKSENCLSRWALSNTPENPAYVALEDEPQILIAGINITYVATKLPEEVTKSYKKMRICIFLLQSLTKI</sequence>
<name>A0A9Q3IFJ9_9BASI</name>
<protein>
    <submittedName>
        <fullName evidence="1">Uncharacterized protein</fullName>
    </submittedName>
</protein>
<dbReference type="EMBL" id="AVOT02043254">
    <property type="protein sequence ID" value="MBW0538677.1"/>
    <property type="molecule type" value="Genomic_DNA"/>
</dbReference>
<evidence type="ECO:0000313" key="1">
    <source>
        <dbReference type="EMBL" id="MBW0538677.1"/>
    </source>
</evidence>